<evidence type="ECO:0000256" key="1">
    <source>
        <dbReference type="SAM" id="MobiDB-lite"/>
    </source>
</evidence>
<reference evidence="2 3" key="2">
    <citation type="journal article" date="2016" name="Genome Announc.">
        <title>Genome Sequence of a Gram-Positive Diazotroph, Paenibacillus durus Type Strain ATCC 35681.</title>
        <authorList>
            <person name="Halim M.A."/>
            <person name="Rahman A.Y."/>
            <person name="Sim K.S."/>
            <person name="Yam H.C."/>
            <person name="Rahim A.A."/>
            <person name="Ghazali A.H."/>
            <person name="Najimudin N."/>
        </authorList>
    </citation>
    <scope>NUCLEOTIDE SEQUENCE [LARGE SCALE GENOMIC DNA]</scope>
    <source>
        <strain evidence="2 3">ATCC 35681</strain>
    </source>
</reference>
<dbReference type="EMBL" id="CP011114">
    <property type="protein sequence ID" value="AKG34041.1"/>
    <property type="molecule type" value="Genomic_DNA"/>
</dbReference>
<dbReference type="AlphaFoldDB" id="A0A0F7CH23"/>
<evidence type="ECO:0000313" key="3">
    <source>
        <dbReference type="Proteomes" id="UP000034189"/>
    </source>
</evidence>
<reference evidence="2 3" key="1">
    <citation type="submission" date="2015-03" db="EMBL/GenBank/DDBJ databases">
        <authorList>
            <person name="Abdul Halim M."/>
        </authorList>
    </citation>
    <scope>NUCLEOTIDE SEQUENCE [LARGE SCALE GENOMIC DNA]</scope>
    <source>
        <strain evidence="2 3">ATCC 35681</strain>
    </source>
</reference>
<accession>A0A0F7CH23</accession>
<dbReference type="HOGENOM" id="CLU_1584875_0_0_9"/>
<gene>
    <name evidence="2" type="ORF">VK70_05165</name>
</gene>
<name>A0A0F7CH23_PAEDU</name>
<feature type="region of interest" description="Disordered" evidence="1">
    <location>
        <begin position="76"/>
        <end position="122"/>
    </location>
</feature>
<proteinExistence type="predicted"/>
<dbReference type="Proteomes" id="UP000034189">
    <property type="component" value="Chromosome"/>
</dbReference>
<dbReference type="PATRIC" id="fig|1333534.5.peg.1135"/>
<evidence type="ECO:0000313" key="2">
    <source>
        <dbReference type="EMBL" id="AKG34041.1"/>
    </source>
</evidence>
<feature type="compositionally biased region" description="Polar residues" evidence="1">
    <location>
        <begin position="76"/>
        <end position="87"/>
    </location>
</feature>
<protein>
    <submittedName>
        <fullName evidence="2">Uncharacterized protein</fullName>
    </submittedName>
</protein>
<sequence length="188" mass="20867">MNKAGGYMDNKSLSADEHYLFNVDILINARTNRLALQYLLELMNSSDVVGDFRIQSELPLGKTIASLLDPLQTISGQEQTHSGTQSGIRPAVLPKSAVPPQNPVSPANPGNEPGNGKPIESHADPLGQIRAFIRDNRLVRLRANRQGKQISMPCRILNFDEASATLNVYHVDEKQVYTFRLNEIDEFL</sequence>
<organism evidence="2 3">
    <name type="scientific">Paenibacillus durus ATCC 35681</name>
    <dbReference type="NCBI Taxonomy" id="1333534"/>
    <lineage>
        <taxon>Bacteria</taxon>
        <taxon>Bacillati</taxon>
        <taxon>Bacillota</taxon>
        <taxon>Bacilli</taxon>
        <taxon>Bacillales</taxon>
        <taxon>Paenibacillaceae</taxon>
        <taxon>Paenibacillus</taxon>
    </lineage>
</organism>